<name>A0A1F7IA77_9BACT</name>
<evidence type="ECO:0000313" key="3">
    <source>
        <dbReference type="EMBL" id="OGK40266.1"/>
    </source>
</evidence>
<organism evidence="3 4">
    <name type="scientific">Candidatus Roizmanbacteria bacterium RIFCSPLOWO2_01_FULL_35_13</name>
    <dbReference type="NCBI Taxonomy" id="1802055"/>
    <lineage>
        <taxon>Bacteria</taxon>
        <taxon>Candidatus Roizmaniibacteriota</taxon>
    </lineage>
</organism>
<dbReference type="EMBL" id="MGAF01000034">
    <property type="protein sequence ID" value="OGK40266.1"/>
    <property type="molecule type" value="Genomic_DNA"/>
</dbReference>
<dbReference type="GO" id="GO:0072527">
    <property type="term" value="P:pyrimidine-containing compound metabolic process"/>
    <property type="evidence" value="ECO:0007669"/>
    <property type="project" value="UniProtKB-ARBA"/>
</dbReference>
<reference evidence="3 4" key="1">
    <citation type="journal article" date="2016" name="Nat. Commun.">
        <title>Thousands of microbial genomes shed light on interconnected biogeochemical processes in an aquifer system.</title>
        <authorList>
            <person name="Anantharaman K."/>
            <person name="Brown C.T."/>
            <person name="Hug L.A."/>
            <person name="Sharon I."/>
            <person name="Castelle C.J."/>
            <person name="Probst A.J."/>
            <person name="Thomas B.C."/>
            <person name="Singh A."/>
            <person name="Wilkins M.J."/>
            <person name="Karaoz U."/>
            <person name="Brodie E.L."/>
            <person name="Williams K.H."/>
            <person name="Hubbard S.S."/>
            <person name="Banfield J.F."/>
        </authorList>
    </citation>
    <scope>NUCLEOTIDE SEQUENCE [LARGE SCALE GENOMIC DNA]</scope>
</reference>
<dbReference type="GO" id="GO:0008270">
    <property type="term" value="F:zinc ion binding"/>
    <property type="evidence" value="ECO:0007669"/>
    <property type="project" value="TreeGrafter"/>
</dbReference>
<dbReference type="STRING" id="1802055.A3A74_07205"/>
<dbReference type="GO" id="GO:0005829">
    <property type="term" value="C:cytosol"/>
    <property type="evidence" value="ECO:0007669"/>
    <property type="project" value="TreeGrafter"/>
</dbReference>
<dbReference type="GO" id="GO:0004126">
    <property type="term" value="F:cytidine deaminase activity"/>
    <property type="evidence" value="ECO:0007669"/>
    <property type="project" value="TreeGrafter"/>
</dbReference>
<dbReference type="PANTHER" id="PTHR11644:SF2">
    <property type="entry name" value="CYTIDINE DEAMINASE"/>
    <property type="match status" value="1"/>
</dbReference>
<dbReference type="PANTHER" id="PTHR11644">
    <property type="entry name" value="CYTIDINE DEAMINASE"/>
    <property type="match status" value="1"/>
</dbReference>
<dbReference type="PROSITE" id="PS51747">
    <property type="entry name" value="CYT_DCMP_DEAMINASES_2"/>
    <property type="match status" value="1"/>
</dbReference>
<evidence type="ECO:0000256" key="1">
    <source>
        <dbReference type="ARBA" id="ARBA00006576"/>
    </source>
</evidence>
<dbReference type="CDD" id="cd01283">
    <property type="entry name" value="cytidine_deaminase"/>
    <property type="match status" value="1"/>
</dbReference>
<evidence type="ECO:0000313" key="4">
    <source>
        <dbReference type="Proteomes" id="UP000179270"/>
    </source>
</evidence>
<dbReference type="Gene3D" id="3.40.140.10">
    <property type="entry name" value="Cytidine Deaminase, domain 2"/>
    <property type="match status" value="1"/>
</dbReference>
<dbReference type="InterPro" id="IPR016193">
    <property type="entry name" value="Cytidine_deaminase-like"/>
</dbReference>
<dbReference type="GO" id="GO:0055086">
    <property type="term" value="P:nucleobase-containing small molecule metabolic process"/>
    <property type="evidence" value="ECO:0007669"/>
    <property type="project" value="UniProtKB-ARBA"/>
</dbReference>
<sequence length="135" mass="15442">MQDLKNLLEKDKELIELTKNHIKKRYKEGFISIGGALRTKSGKIYTGTNTKYHVRNLSTCAEMCAIYKALDEGEEVFDTIVGVRYEPKTDTYRVVNGCGKCRQLYVYHKPLKVLIDNNSVIESIDSENLIPFAFT</sequence>
<feature type="domain" description="CMP/dCMP-type deaminase" evidence="2">
    <location>
        <begin position="9"/>
        <end position="135"/>
    </location>
</feature>
<evidence type="ECO:0000259" key="2">
    <source>
        <dbReference type="PROSITE" id="PS51747"/>
    </source>
</evidence>
<dbReference type="SUPFAM" id="SSF53927">
    <property type="entry name" value="Cytidine deaminase-like"/>
    <property type="match status" value="1"/>
</dbReference>
<dbReference type="Proteomes" id="UP000179270">
    <property type="component" value="Unassembled WGS sequence"/>
</dbReference>
<dbReference type="Pfam" id="PF00383">
    <property type="entry name" value="dCMP_cyt_deam_1"/>
    <property type="match status" value="1"/>
</dbReference>
<comment type="caution">
    <text evidence="3">The sequence shown here is derived from an EMBL/GenBank/DDBJ whole genome shotgun (WGS) entry which is preliminary data.</text>
</comment>
<proteinExistence type="inferred from homology"/>
<dbReference type="AlphaFoldDB" id="A0A1F7IA77"/>
<gene>
    <name evidence="3" type="ORF">A3A74_07205</name>
</gene>
<dbReference type="InterPro" id="IPR002125">
    <property type="entry name" value="CMP_dCMP_dom"/>
</dbReference>
<protein>
    <recommendedName>
        <fullName evidence="2">CMP/dCMP-type deaminase domain-containing protein</fullName>
    </recommendedName>
</protein>
<comment type="similarity">
    <text evidence="1">Belongs to the cytidine and deoxycytidylate deaminase family.</text>
</comment>
<accession>A0A1F7IA77</accession>
<dbReference type="InterPro" id="IPR050202">
    <property type="entry name" value="Cyt/Deoxycyt_deaminase"/>
</dbReference>